<proteinExistence type="inferred from homology"/>
<dbReference type="InterPro" id="IPR011925">
    <property type="entry name" value="LolCE_TM"/>
</dbReference>
<keyword evidence="5 8" id="KW-0812">Transmembrane</keyword>
<evidence type="ECO:0000313" key="11">
    <source>
        <dbReference type="EMBL" id="MER2493531.1"/>
    </source>
</evidence>
<evidence type="ECO:0000256" key="7">
    <source>
        <dbReference type="ARBA" id="ARBA00023136"/>
    </source>
</evidence>
<reference evidence="11 12" key="1">
    <citation type="submission" date="2024-06" db="EMBL/GenBank/DDBJ databases">
        <authorList>
            <person name="Chen R.Y."/>
        </authorList>
    </citation>
    <scope>NUCLEOTIDE SEQUENCE [LARGE SCALE GENOMIC DNA]</scope>
    <source>
        <strain evidence="11 12">D2</strain>
    </source>
</reference>
<keyword evidence="4" id="KW-1003">Cell membrane</keyword>
<comment type="similarity">
    <text evidence="2">Belongs to the ABC-4 integral membrane protein family. LolC/E subfamily.</text>
</comment>
<organism evidence="11 12">
    <name type="scientific">Catenovulum sediminis</name>
    <dbReference type="NCBI Taxonomy" id="1740262"/>
    <lineage>
        <taxon>Bacteria</taxon>
        <taxon>Pseudomonadati</taxon>
        <taxon>Pseudomonadota</taxon>
        <taxon>Gammaproteobacteria</taxon>
        <taxon>Alteromonadales</taxon>
        <taxon>Alteromonadaceae</taxon>
        <taxon>Catenovulum</taxon>
    </lineage>
</organism>
<dbReference type="PANTHER" id="PTHR30489">
    <property type="entry name" value="LIPOPROTEIN-RELEASING SYSTEM TRANSMEMBRANE PROTEIN LOLE"/>
    <property type="match status" value="1"/>
</dbReference>
<keyword evidence="6 8" id="KW-1133">Transmembrane helix</keyword>
<dbReference type="RefSeq" id="WP_350402665.1">
    <property type="nucleotide sequence ID" value="NZ_JBELOE010000265.1"/>
</dbReference>
<protein>
    <submittedName>
        <fullName evidence="11">Lipoprotein-releasing ABC transporter permease subunit</fullName>
    </submittedName>
</protein>
<dbReference type="Proteomes" id="UP001467690">
    <property type="component" value="Unassembled WGS sequence"/>
</dbReference>
<evidence type="ECO:0000256" key="5">
    <source>
        <dbReference type="ARBA" id="ARBA00022692"/>
    </source>
</evidence>
<gene>
    <name evidence="11" type="ORF">ABS311_16755</name>
</gene>
<sequence>MFKPNRFFIAYRYSQSRQRSGFVSFITFFSVAGISLGVLALILVISVMNGFESELKKRILGVIPHMVVSFTQTTEQQLHQKLADSSTELNIKGLTPYIQSSGLVQSQTHMQAISVQGIEVQSAKDLSIVASHMQYGRFDSLQAGGYNLLLGQQLASRMDVRVGDKVRIMLAEKSIYTPMGRMPVQRKFTVSGIFDAGSDVDANVVLINVFDLQRLLRIPAGPANSYRIYLNNAFELDTVASYLQQHFADADIVDWRETQGELFEAVKMEKNIMWMMLALIIAVATFNIVSALVMVVNDKKGEIASLKTMGMSEYDIVLLFVFQGMYKGCGGALIGTILGLTLCYFLNPLLAILGIQVFANPAYAMQGLPVDIHYQQVVAIAFTAILMSFTATIYPAYRAANTNPAEILKHE</sequence>
<accession>A0ABV1RKS8</accession>
<feature type="transmembrane region" description="Helical" evidence="8">
    <location>
        <begin position="344"/>
        <end position="365"/>
    </location>
</feature>
<dbReference type="NCBIfam" id="TIGR02212">
    <property type="entry name" value="lolCE"/>
    <property type="match status" value="1"/>
</dbReference>
<dbReference type="InterPro" id="IPR025857">
    <property type="entry name" value="MacB_PCD"/>
</dbReference>
<feature type="transmembrane region" description="Helical" evidence="8">
    <location>
        <begin position="316"/>
        <end position="338"/>
    </location>
</feature>
<evidence type="ECO:0000256" key="6">
    <source>
        <dbReference type="ARBA" id="ARBA00022989"/>
    </source>
</evidence>
<evidence type="ECO:0000256" key="8">
    <source>
        <dbReference type="SAM" id="Phobius"/>
    </source>
</evidence>
<name>A0ABV1RKS8_9ALTE</name>
<evidence type="ECO:0000256" key="3">
    <source>
        <dbReference type="ARBA" id="ARBA00022448"/>
    </source>
</evidence>
<keyword evidence="7 8" id="KW-0472">Membrane</keyword>
<feature type="domain" description="MacB-like periplasmic core" evidence="10">
    <location>
        <begin position="27"/>
        <end position="228"/>
    </location>
</feature>
<dbReference type="Pfam" id="PF12704">
    <property type="entry name" value="MacB_PCD"/>
    <property type="match status" value="1"/>
</dbReference>
<keyword evidence="11" id="KW-0449">Lipoprotein</keyword>
<evidence type="ECO:0000313" key="12">
    <source>
        <dbReference type="Proteomes" id="UP001467690"/>
    </source>
</evidence>
<evidence type="ECO:0000256" key="2">
    <source>
        <dbReference type="ARBA" id="ARBA00005236"/>
    </source>
</evidence>
<feature type="transmembrane region" description="Helical" evidence="8">
    <location>
        <begin position="377"/>
        <end position="397"/>
    </location>
</feature>
<feature type="transmembrane region" description="Helical" evidence="8">
    <location>
        <begin position="272"/>
        <end position="296"/>
    </location>
</feature>
<evidence type="ECO:0000256" key="1">
    <source>
        <dbReference type="ARBA" id="ARBA00004651"/>
    </source>
</evidence>
<dbReference type="PANTHER" id="PTHR30489:SF8">
    <property type="entry name" value="LIPOPROTEIN-RELEASING SYSTEM TRANSMEMBRANE PROTEIN LOLC"/>
    <property type="match status" value="1"/>
</dbReference>
<evidence type="ECO:0000259" key="10">
    <source>
        <dbReference type="Pfam" id="PF12704"/>
    </source>
</evidence>
<dbReference type="InterPro" id="IPR003838">
    <property type="entry name" value="ABC3_permease_C"/>
</dbReference>
<comment type="subcellular location">
    <subcellularLocation>
        <location evidence="1">Cell membrane</location>
        <topology evidence="1">Multi-pass membrane protein</topology>
    </subcellularLocation>
</comment>
<evidence type="ECO:0000259" key="9">
    <source>
        <dbReference type="Pfam" id="PF02687"/>
    </source>
</evidence>
<evidence type="ECO:0000256" key="4">
    <source>
        <dbReference type="ARBA" id="ARBA00022475"/>
    </source>
</evidence>
<dbReference type="Pfam" id="PF02687">
    <property type="entry name" value="FtsX"/>
    <property type="match status" value="1"/>
</dbReference>
<dbReference type="EMBL" id="JBELOE010000265">
    <property type="protein sequence ID" value="MER2493531.1"/>
    <property type="molecule type" value="Genomic_DNA"/>
</dbReference>
<keyword evidence="12" id="KW-1185">Reference proteome</keyword>
<feature type="transmembrane region" description="Helical" evidence="8">
    <location>
        <begin position="21"/>
        <end position="48"/>
    </location>
</feature>
<feature type="domain" description="ABC3 transporter permease C-terminal" evidence="9">
    <location>
        <begin position="275"/>
        <end position="404"/>
    </location>
</feature>
<comment type="caution">
    <text evidence="11">The sequence shown here is derived from an EMBL/GenBank/DDBJ whole genome shotgun (WGS) entry which is preliminary data.</text>
</comment>
<dbReference type="InterPro" id="IPR051447">
    <property type="entry name" value="Lipoprotein-release_system"/>
</dbReference>
<keyword evidence="3" id="KW-0813">Transport</keyword>